<proteinExistence type="predicted"/>
<dbReference type="RefSeq" id="WP_136834960.1">
    <property type="nucleotide sequence ID" value="NZ_SWBQ01000001.1"/>
</dbReference>
<dbReference type="Proteomes" id="UP000307244">
    <property type="component" value="Unassembled WGS sequence"/>
</dbReference>
<gene>
    <name evidence="1" type="ORF">FA047_05535</name>
</gene>
<dbReference type="AlphaFoldDB" id="A0A4U1CRJ4"/>
<sequence>MTKCFLGGVVLIAVNVALTIVSWTSTASFNTTFSELPEDSLYTNHITDLYKSANLEESGLNPAVFEKAPLDYRSR</sequence>
<evidence type="ECO:0000313" key="2">
    <source>
        <dbReference type="Proteomes" id="UP000307244"/>
    </source>
</evidence>
<accession>A0A4U1CRJ4</accession>
<keyword evidence="2" id="KW-1185">Reference proteome</keyword>
<reference evidence="1 2" key="1">
    <citation type="submission" date="2019-04" db="EMBL/GenBank/DDBJ databases">
        <title>Pedobacter sp. RP-3-15 sp. nov., isolated from Arctic soil.</title>
        <authorList>
            <person name="Dahal R.H."/>
            <person name="Kim D.-U."/>
        </authorList>
    </citation>
    <scope>NUCLEOTIDE SEQUENCE [LARGE SCALE GENOMIC DNA]</scope>
    <source>
        <strain evidence="1 2">RP-3-15</strain>
    </source>
</reference>
<comment type="caution">
    <text evidence="1">The sequence shown here is derived from an EMBL/GenBank/DDBJ whole genome shotgun (WGS) entry which is preliminary data.</text>
</comment>
<organism evidence="1 2">
    <name type="scientific">Pedobacter frigoris</name>
    <dbReference type="NCBI Taxonomy" id="2571272"/>
    <lineage>
        <taxon>Bacteria</taxon>
        <taxon>Pseudomonadati</taxon>
        <taxon>Bacteroidota</taxon>
        <taxon>Sphingobacteriia</taxon>
        <taxon>Sphingobacteriales</taxon>
        <taxon>Sphingobacteriaceae</taxon>
        <taxon>Pedobacter</taxon>
    </lineage>
</organism>
<protein>
    <submittedName>
        <fullName evidence="1">Uncharacterized protein</fullName>
    </submittedName>
</protein>
<dbReference type="EMBL" id="SWBQ01000001">
    <property type="protein sequence ID" value="TKC09550.1"/>
    <property type="molecule type" value="Genomic_DNA"/>
</dbReference>
<evidence type="ECO:0000313" key="1">
    <source>
        <dbReference type="EMBL" id="TKC09550.1"/>
    </source>
</evidence>
<name>A0A4U1CRJ4_9SPHI</name>